<dbReference type="OrthoDB" id="4062651at2759"/>
<dbReference type="PROSITE" id="PS50011">
    <property type="entry name" value="PROTEIN_KINASE_DOM"/>
    <property type="match status" value="1"/>
</dbReference>
<keyword evidence="6 8" id="KW-0472">Membrane</keyword>
<dbReference type="InterPro" id="IPR013210">
    <property type="entry name" value="LRR_N_plant-typ"/>
</dbReference>
<keyword evidence="9" id="KW-0732">Signal</keyword>
<reference evidence="11" key="1">
    <citation type="submission" date="2022-04" db="EMBL/GenBank/DDBJ databases">
        <title>Carnegiea gigantea Genome sequencing and assembly v2.</title>
        <authorList>
            <person name="Copetti D."/>
            <person name="Sanderson M.J."/>
            <person name="Burquez A."/>
            <person name="Wojciechowski M.F."/>
        </authorList>
    </citation>
    <scope>NUCLEOTIDE SEQUENCE</scope>
    <source>
        <strain evidence="11">SGP5-SGP5p</strain>
        <tissue evidence="11">Aerial part</tissue>
    </source>
</reference>
<feature type="region of interest" description="Disordered" evidence="7">
    <location>
        <begin position="194"/>
        <end position="216"/>
    </location>
</feature>
<evidence type="ECO:0000256" key="6">
    <source>
        <dbReference type="ARBA" id="ARBA00023136"/>
    </source>
</evidence>
<dbReference type="GO" id="GO:0005524">
    <property type="term" value="F:ATP binding"/>
    <property type="evidence" value="ECO:0007669"/>
    <property type="project" value="InterPro"/>
</dbReference>
<dbReference type="PANTHER" id="PTHR48007:SF13">
    <property type="entry name" value="PROTEIN STRUBBELIG-RECEPTOR FAMILY 4"/>
    <property type="match status" value="1"/>
</dbReference>
<dbReference type="InterPro" id="IPR000719">
    <property type="entry name" value="Prot_kinase_dom"/>
</dbReference>
<dbReference type="PANTHER" id="PTHR48007">
    <property type="entry name" value="LEUCINE-RICH REPEAT RECEPTOR-LIKE PROTEIN KINASE PXC1"/>
    <property type="match status" value="1"/>
</dbReference>
<keyword evidence="12" id="KW-1185">Reference proteome</keyword>
<comment type="caution">
    <text evidence="11">The sequence shown here is derived from an EMBL/GenBank/DDBJ whole genome shotgun (WGS) entry which is preliminary data.</text>
</comment>
<comment type="subcellular location">
    <subcellularLocation>
        <location evidence="1">Membrane</location>
    </subcellularLocation>
</comment>
<keyword evidence="4" id="KW-0677">Repeat</keyword>
<feature type="transmembrane region" description="Helical" evidence="8">
    <location>
        <begin position="224"/>
        <end position="245"/>
    </location>
</feature>
<evidence type="ECO:0000256" key="3">
    <source>
        <dbReference type="ARBA" id="ARBA00022692"/>
    </source>
</evidence>
<dbReference type="SUPFAM" id="SSF56112">
    <property type="entry name" value="Protein kinase-like (PK-like)"/>
    <property type="match status" value="1"/>
</dbReference>
<evidence type="ECO:0000256" key="7">
    <source>
        <dbReference type="SAM" id="MobiDB-lite"/>
    </source>
</evidence>
<dbReference type="GO" id="GO:0016020">
    <property type="term" value="C:membrane"/>
    <property type="evidence" value="ECO:0007669"/>
    <property type="project" value="UniProtKB-SubCell"/>
</dbReference>
<evidence type="ECO:0000256" key="5">
    <source>
        <dbReference type="ARBA" id="ARBA00022989"/>
    </source>
</evidence>
<dbReference type="Pfam" id="PF08263">
    <property type="entry name" value="LRRNT_2"/>
    <property type="match status" value="1"/>
</dbReference>
<organism evidence="11 12">
    <name type="scientific">Carnegiea gigantea</name>
    <dbReference type="NCBI Taxonomy" id="171969"/>
    <lineage>
        <taxon>Eukaryota</taxon>
        <taxon>Viridiplantae</taxon>
        <taxon>Streptophyta</taxon>
        <taxon>Embryophyta</taxon>
        <taxon>Tracheophyta</taxon>
        <taxon>Spermatophyta</taxon>
        <taxon>Magnoliopsida</taxon>
        <taxon>eudicotyledons</taxon>
        <taxon>Gunneridae</taxon>
        <taxon>Pentapetalae</taxon>
        <taxon>Caryophyllales</taxon>
        <taxon>Cactineae</taxon>
        <taxon>Cactaceae</taxon>
        <taxon>Cactoideae</taxon>
        <taxon>Echinocereeae</taxon>
        <taxon>Carnegiea</taxon>
    </lineage>
</organism>
<dbReference type="Pfam" id="PF13855">
    <property type="entry name" value="LRR_8"/>
    <property type="match status" value="1"/>
</dbReference>
<dbReference type="InterPro" id="IPR001245">
    <property type="entry name" value="Ser-Thr/Tyr_kinase_cat_dom"/>
</dbReference>
<feature type="signal peptide" evidence="9">
    <location>
        <begin position="1"/>
        <end position="20"/>
    </location>
</feature>
<dbReference type="SUPFAM" id="SSF52058">
    <property type="entry name" value="L domain-like"/>
    <property type="match status" value="1"/>
</dbReference>
<keyword evidence="3 8" id="KW-0812">Transmembrane</keyword>
<evidence type="ECO:0000256" key="2">
    <source>
        <dbReference type="ARBA" id="ARBA00022614"/>
    </source>
</evidence>
<dbReference type="AlphaFoldDB" id="A0A9Q1Q796"/>
<evidence type="ECO:0000259" key="10">
    <source>
        <dbReference type="PROSITE" id="PS50011"/>
    </source>
</evidence>
<dbReference type="FunFam" id="1.10.510.10:FF:000095">
    <property type="entry name" value="protein STRUBBELIG-RECEPTOR FAMILY 8"/>
    <property type="match status" value="1"/>
</dbReference>
<evidence type="ECO:0000256" key="4">
    <source>
        <dbReference type="ARBA" id="ARBA00022737"/>
    </source>
</evidence>
<dbReference type="InterPro" id="IPR011009">
    <property type="entry name" value="Kinase-like_dom_sf"/>
</dbReference>
<dbReference type="EMBL" id="JAKOGI010000684">
    <property type="protein sequence ID" value="KAJ8431518.1"/>
    <property type="molecule type" value="Genomic_DNA"/>
</dbReference>
<feature type="chain" id="PRO_5040440492" description="Protein kinase domain-containing protein" evidence="9">
    <location>
        <begin position="21"/>
        <end position="650"/>
    </location>
</feature>
<evidence type="ECO:0000256" key="1">
    <source>
        <dbReference type="ARBA" id="ARBA00004370"/>
    </source>
</evidence>
<dbReference type="GO" id="GO:0004672">
    <property type="term" value="F:protein kinase activity"/>
    <property type="evidence" value="ECO:0007669"/>
    <property type="project" value="InterPro"/>
</dbReference>
<dbReference type="InterPro" id="IPR046959">
    <property type="entry name" value="PRK1-6/SRF4-like"/>
</dbReference>
<dbReference type="InterPro" id="IPR032675">
    <property type="entry name" value="LRR_dom_sf"/>
</dbReference>
<dbReference type="Proteomes" id="UP001153076">
    <property type="component" value="Unassembled WGS sequence"/>
</dbReference>
<evidence type="ECO:0000256" key="8">
    <source>
        <dbReference type="SAM" id="Phobius"/>
    </source>
</evidence>
<accession>A0A9Q1Q796</accession>
<proteinExistence type="predicted"/>
<dbReference type="FunFam" id="3.30.200.20:FF:000125">
    <property type="entry name" value="Protein STRUBBELIG-RECEPTOR FAMILY 8"/>
    <property type="match status" value="1"/>
</dbReference>
<dbReference type="Pfam" id="PF07714">
    <property type="entry name" value="PK_Tyr_Ser-Thr"/>
    <property type="match status" value="1"/>
</dbReference>
<protein>
    <recommendedName>
        <fullName evidence="10">Protein kinase domain-containing protein</fullName>
    </recommendedName>
</protein>
<gene>
    <name evidence="11" type="ORF">Cgig2_009755</name>
</gene>
<dbReference type="Gene3D" id="3.30.200.20">
    <property type="entry name" value="Phosphorylase Kinase, domain 1"/>
    <property type="match status" value="1"/>
</dbReference>
<evidence type="ECO:0000256" key="9">
    <source>
        <dbReference type="SAM" id="SignalP"/>
    </source>
</evidence>
<feature type="domain" description="Protein kinase" evidence="10">
    <location>
        <begin position="357"/>
        <end position="634"/>
    </location>
</feature>
<sequence>MSPILIGLLSFLGLLAFVHSKTESKDVSALNVMFTSLNSPDKLSNWQSNGGDPCGDSWKGVSCSGSSVTEMLDTFLANFFLFYLFISLENFLQRLKLSGLGLSGSLGYQLSNLKSVTYFDMSKNKLSNDIPYQLPPNVQHLDLSHNGFTGTVPYSISEMSSLKFLDLSNNQLNGNLQDMFKKLQKLESIAGGNSWSTGKAPPGMVSGDSVKSSSPMKQGGGAKAALISGIVIGVLAALAIMLAIAKRRRSSFSSSLLDEPDNCRKPFHSFGSSRLSSKELGVDTGKSFKDVKSTDLSCSVDINALQSSGPIGLKPSLSSRFKSIKTSEPANATTQRRSSFEVTSYALADLQIATSNFATNRLLGEGSIGRVYKAKYSDGKVLAVKKINSAFFQNGDPDKFSDTISNLTKLEHPNIGVLLGYCSEQGHNMLVYEYFRNGSLHEFLHLSDEFSKPLTWNTRVRIALGTARAIEYLHESCFPPMIHRSIKSSNILLDIELNPRLFDCGLAAYYEEATENVAAGYSAPECSRGSTYTFRSDIYRFGVVMLELLTGRMPFDSTRRKAEQYLVQWATPQLHDIDALDKMVDPALRGLYPPKSISRFADIIALCVQMEPEFRPPMSEVVQSLLRVVQNPTMNRRPEDVGHSVRLDDY</sequence>
<evidence type="ECO:0000313" key="11">
    <source>
        <dbReference type="EMBL" id="KAJ8431518.1"/>
    </source>
</evidence>
<dbReference type="Gene3D" id="1.10.510.10">
    <property type="entry name" value="Transferase(Phosphotransferase) domain 1"/>
    <property type="match status" value="1"/>
</dbReference>
<keyword evidence="5 8" id="KW-1133">Transmembrane helix</keyword>
<dbReference type="Gene3D" id="3.80.10.10">
    <property type="entry name" value="Ribonuclease Inhibitor"/>
    <property type="match status" value="1"/>
</dbReference>
<evidence type="ECO:0000313" key="12">
    <source>
        <dbReference type="Proteomes" id="UP001153076"/>
    </source>
</evidence>
<keyword evidence="2" id="KW-0433">Leucine-rich repeat</keyword>
<dbReference type="InterPro" id="IPR001611">
    <property type="entry name" value="Leu-rich_rpt"/>
</dbReference>
<name>A0A9Q1Q796_9CARY</name>